<dbReference type="Pfam" id="PF03446">
    <property type="entry name" value="NAD_binding_2"/>
    <property type="match status" value="1"/>
</dbReference>
<organism evidence="5 6">
    <name type="scientific">Litoribacillus peritrichatus</name>
    <dbReference type="NCBI Taxonomy" id="718191"/>
    <lineage>
        <taxon>Bacteria</taxon>
        <taxon>Pseudomonadati</taxon>
        <taxon>Pseudomonadota</taxon>
        <taxon>Gammaproteobacteria</taxon>
        <taxon>Oceanospirillales</taxon>
        <taxon>Oceanospirillaceae</taxon>
        <taxon>Litoribacillus</taxon>
    </lineage>
</organism>
<keyword evidence="2" id="KW-0520">NAD</keyword>
<dbReference type="PIRSF" id="PIRSF000103">
    <property type="entry name" value="HIBADH"/>
    <property type="match status" value="1"/>
</dbReference>
<reference evidence="6" key="1">
    <citation type="journal article" date="2019" name="Int. J. Syst. Evol. Microbiol.">
        <title>The Global Catalogue of Microorganisms (GCM) 10K type strain sequencing project: providing services to taxonomists for standard genome sequencing and annotation.</title>
        <authorList>
            <consortium name="The Broad Institute Genomics Platform"/>
            <consortium name="The Broad Institute Genome Sequencing Center for Infectious Disease"/>
            <person name="Wu L."/>
            <person name="Ma J."/>
        </authorList>
    </citation>
    <scope>NUCLEOTIDE SEQUENCE [LARGE SCALE GENOMIC DNA]</scope>
    <source>
        <strain evidence="6">JCM 17551</strain>
    </source>
</reference>
<dbReference type="RefSeq" id="WP_344799497.1">
    <property type="nucleotide sequence ID" value="NZ_BAABBN010000007.1"/>
</dbReference>
<dbReference type="SUPFAM" id="SSF48179">
    <property type="entry name" value="6-phosphogluconate dehydrogenase C-terminal domain-like"/>
    <property type="match status" value="1"/>
</dbReference>
<dbReference type="InterPro" id="IPR008927">
    <property type="entry name" value="6-PGluconate_DH-like_C_sf"/>
</dbReference>
<name>A0ABP7MY26_9GAMM</name>
<protein>
    <submittedName>
        <fullName evidence="5">NAD(P)-dependent oxidoreductase</fullName>
    </submittedName>
</protein>
<evidence type="ECO:0000259" key="4">
    <source>
        <dbReference type="Pfam" id="PF14833"/>
    </source>
</evidence>
<dbReference type="Proteomes" id="UP001501565">
    <property type="component" value="Unassembled WGS sequence"/>
</dbReference>
<evidence type="ECO:0000259" key="3">
    <source>
        <dbReference type="Pfam" id="PF03446"/>
    </source>
</evidence>
<dbReference type="SUPFAM" id="SSF51735">
    <property type="entry name" value="NAD(P)-binding Rossmann-fold domains"/>
    <property type="match status" value="1"/>
</dbReference>
<evidence type="ECO:0000313" key="5">
    <source>
        <dbReference type="EMBL" id="GAA3932131.1"/>
    </source>
</evidence>
<sequence>MSQNSQVLGFIGIGLMGTSMTKRLLAAGFAVNVWNRSKEKLAGVVEAGATECDSIASLVSESDVVLLCVTDSDAVRHVVFGADGIVEALSGQEQPKLKTLVDFSSIDPEQTREMSKVLKECCSVDWVDSPVSGGVAGAEQGSLAIMCGGEEAVIESLSAVFEPLSQRVTRMGPVGSGQVTKICNQMIVSSNVLVMAEVMALAEKAGVDSAQIPMALKGGFADSIPLQLTGPRMANRDFDEIKWHVKTLLKDLDMANHLAKNVESSIPMAGLGAELMRMHASKGYRDSDPCTLIEHYLSDGSDK</sequence>
<accession>A0ABP7MY26</accession>
<dbReference type="InterPro" id="IPR029154">
    <property type="entry name" value="HIBADH-like_NADP-bd"/>
</dbReference>
<keyword evidence="6" id="KW-1185">Reference proteome</keyword>
<dbReference type="InterPro" id="IPR015815">
    <property type="entry name" value="HIBADH-related"/>
</dbReference>
<evidence type="ECO:0000256" key="1">
    <source>
        <dbReference type="ARBA" id="ARBA00023002"/>
    </source>
</evidence>
<evidence type="ECO:0000256" key="2">
    <source>
        <dbReference type="ARBA" id="ARBA00023027"/>
    </source>
</evidence>
<dbReference type="Gene3D" id="3.40.50.720">
    <property type="entry name" value="NAD(P)-binding Rossmann-like Domain"/>
    <property type="match status" value="1"/>
</dbReference>
<proteinExistence type="predicted"/>
<gene>
    <name evidence="5" type="ORF">GCM10022277_31260</name>
</gene>
<dbReference type="InterPro" id="IPR036291">
    <property type="entry name" value="NAD(P)-bd_dom_sf"/>
</dbReference>
<dbReference type="Pfam" id="PF14833">
    <property type="entry name" value="NAD_binding_11"/>
    <property type="match status" value="1"/>
</dbReference>
<dbReference type="PANTHER" id="PTHR43060:SF15">
    <property type="entry name" value="3-HYDROXYISOBUTYRATE DEHYDROGENASE-LIKE 1, MITOCHONDRIAL-RELATED"/>
    <property type="match status" value="1"/>
</dbReference>
<dbReference type="InterPro" id="IPR006115">
    <property type="entry name" value="6PGDH_NADP-bd"/>
</dbReference>
<feature type="domain" description="3-hydroxyisobutyrate dehydrogenase-like NAD-binding" evidence="4">
    <location>
        <begin position="175"/>
        <end position="295"/>
    </location>
</feature>
<comment type="caution">
    <text evidence="5">The sequence shown here is derived from an EMBL/GenBank/DDBJ whole genome shotgun (WGS) entry which is preliminary data.</text>
</comment>
<dbReference type="EMBL" id="BAABBN010000007">
    <property type="protein sequence ID" value="GAA3932131.1"/>
    <property type="molecule type" value="Genomic_DNA"/>
</dbReference>
<dbReference type="Gene3D" id="1.10.1040.10">
    <property type="entry name" value="N-(1-d-carboxylethyl)-l-norvaline Dehydrogenase, domain 2"/>
    <property type="match status" value="1"/>
</dbReference>
<feature type="domain" description="6-phosphogluconate dehydrogenase NADP-binding" evidence="3">
    <location>
        <begin position="8"/>
        <end position="172"/>
    </location>
</feature>
<dbReference type="PANTHER" id="PTHR43060">
    <property type="entry name" value="3-HYDROXYISOBUTYRATE DEHYDROGENASE-LIKE 1, MITOCHONDRIAL-RELATED"/>
    <property type="match status" value="1"/>
</dbReference>
<evidence type="ECO:0000313" key="6">
    <source>
        <dbReference type="Proteomes" id="UP001501565"/>
    </source>
</evidence>
<keyword evidence="1" id="KW-0560">Oxidoreductase</keyword>
<dbReference type="InterPro" id="IPR013328">
    <property type="entry name" value="6PGD_dom2"/>
</dbReference>